<dbReference type="GO" id="GO:0000977">
    <property type="term" value="F:RNA polymerase II transcription regulatory region sequence-specific DNA binding"/>
    <property type="evidence" value="ECO:0000318"/>
    <property type="project" value="GO_Central"/>
</dbReference>
<evidence type="ECO:0000256" key="3">
    <source>
        <dbReference type="ARBA" id="ARBA00007746"/>
    </source>
</evidence>
<comment type="similarity">
    <text evidence="3">Belongs to the hunchback C2H2-type zinc-finger protein family.</text>
</comment>
<dbReference type="Proteomes" id="UP000000305">
    <property type="component" value="Unassembled WGS sequence"/>
</dbReference>
<feature type="region of interest" description="Disordered" evidence="14">
    <location>
        <begin position="665"/>
        <end position="689"/>
    </location>
</feature>
<dbReference type="InterPro" id="IPR050688">
    <property type="entry name" value="Zinc_finger/UBP_domain"/>
</dbReference>
<dbReference type="OMA" id="CHITRSQ"/>
<feature type="compositionally biased region" description="Low complexity" evidence="14">
    <location>
        <begin position="166"/>
        <end position="177"/>
    </location>
</feature>
<feature type="compositionally biased region" description="Polar residues" evidence="14">
    <location>
        <begin position="1"/>
        <end position="39"/>
    </location>
</feature>
<feature type="compositionally biased region" description="Basic residues" evidence="14">
    <location>
        <begin position="523"/>
        <end position="534"/>
    </location>
</feature>
<dbReference type="GO" id="GO:0035282">
    <property type="term" value="P:segmentation"/>
    <property type="evidence" value="ECO:0007669"/>
    <property type="project" value="UniProtKB-KW"/>
</dbReference>
<dbReference type="FunFam" id="3.30.160.60:FF:001301">
    <property type="entry name" value="Blast:Protein hunchback"/>
    <property type="match status" value="1"/>
</dbReference>
<evidence type="ECO:0000256" key="6">
    <source>
        <dbReference type="ARBA" id="ARBA00022492"/>
    </source>
</evidence>
<evidence type="ECO:0000256" key="13">
    <source>
        <dbReference type="PROSITE-ProRule" id="PRU00042"/>
    </source>
</evidence>
<feature type="compositionally biased region" description="Polar residues" evidence="14">
    <location>
        <begin position="178"/>
        <end position="199"/>
    </location>
</feature>
<evidence type="ECO:0000256" key="4">
    <source>
        <dbReference type="ARBA" id="ARBA00013638"/>
    </source>
</evidence>
<keyword evidence="8" id="KW-0677">Repeat</keyword>
<feature type="domain" description="C2H2-type" evidence="15">
    <location>
        <begin position="475"/>
        <end position="504"/>
    </location>
</feature>
<evidence type="ECO:0000256" key="11">
    <source>
        <dbReference type="ARBA" id="ARBA00023125"/>
    </source>
</evidence>
<evidence type="ECO:0000256" key="5">
    <source>
        <dbReference type="ARBA" id="ARBA00022473"/>
    </source>
</evidence>
<feature type="compositionally biased region" description="Acidic residues" evidence="14">
    <location>
        <begin position="831"/>
        <end position="860"/>
    </location>
</feature>
<keyword evidence="6" id="KW-0302">Gap protein</keyword>
<dbReference type="InterPro" id="IPR013087">
    <property type="entry name" value="Znf_C2H2_type"/>
</dbReference>
<keyword evidence="5" id="KW-0217">Developmental protein</keyword>
<dbReference type="PANTHER" id="PTHR24403:SF67">
    <property type="entry name" value="FI01116P-RELATED"/>
    <property type="match status" value="1"/>
</dbReference>
<protein>
    <recommendedName>
        <fullName evidence="4">Protein hunchback</fullName>
    </recommendedName>
</protein>
<dbReference type="FunFam" id="3.30.160.60:FF:002742">
    <property type="entry name" value="Zinc finger protein Pegasus"/>
    <property type="match status" value="1"/>
</dbReference>
<dbReference type="eggNOG" id="KOG1721">
    <property type="taxonomic scope" value="Eukaryota"/>
</dbReference>
<comment type="subcellular location">
    <subcellularLocation>
        <location evidence="2">Nucleus</location>
    </subcellularLocation>
</comment>
<dbReference type="GO" id="GO:0000981">
    <property type="term" value="F:DNA-binding transcription factor activity, RNA polymerase II-specific"/>
    <property type="evidence" value="ECO:0000318"/>
    <property type="project" value="GO_Central"/>
</dbReference>
<feature type="compositionally biased region" description="Polar residues" evidence="14">
    <location>
        <begin position="675"/>
        <end position="689"/>
    </location>
</feature>
<evidence type="ECO:0000256" key="10">
    <source>
        <dbReference type="ARBA" id="ARBA00022833"/>
    </source>
</evidence>
<keyword evidence="10" id="KW-0862">Zinc</keyword>
<evidence type="ECO:0000256" key="7">
    <source>
        <dbReference type="ARBA" id="ARBA00022723"/>
    </source>
</evidence>
<dbReference type="InterPro" id="IPR036236">
    <property type="entry name" value="Znf_C2H2_sf"/>
</dbReference>
<keyword evidence="11" id="KW-0238">DNA-binding</keyword>
<evidence type="ECO:0000256" key="2">
    <source>
        <dbReference type="ARBA" id="ARBA00004123"/>
    </source>
</evidence>
<accession>E9H2D0</accession>
<feature type="region of interest" description="Disordered" evidence="14">
    <location>
        <begin position="1"/>
        <end position="48"/>
    </location>
</feature>
<evidence type="ECO:0000256" key="12">
    <source>
        <dbReference type="ARBA" id="ARBA00023242"/>
    </source>
</evidence>
<dbReference type="OrthoDB" id="10015593at2759"/>
<dbReference type="SMART" id="SM00355">
    <property type="entry name" value="ZnF_C2H2"/>
    <property type="match status" value="9"/>
</dbReference>
<dbReference type="GO" id="GO:0005634">
    <property type="term" value="C:nucleus"/>
    <property type="evidence" value="ECO:0007669"/>
    <property type="project" value="UniProtKB-SubCell"/>
</dbReference>
<dbReference type="FunCoup" id="E9H2D0">
    <property type="interactions" value="43"/>
</dbReference>
<dbReference type="GO" id="GO:0008270">
    <property type="term" value="F:zinc ion binding"/>
    <property type="evidence" value="ECO:0007669"/>
    <property type="project" value="UniProtKB-KW"/>
</dbReference>
<feature type="domain" description="C2H2-type" evidence="15">
    <location>
        <begin position="898"/>
        <end position="925"/>
    </location>
</feature>
<gene>
    <name evidence="16" type="primary">HB</name>
    <name evidence="16" type="ORF">DAPPUDRAFT_109235</name>
</gene>
<dbReference type="SUPFAM" id="SSF57667">
    <property type="entry name" value="beta-beta-alpha zinc fingers"/>
    <property type="match status" value="2"/>
</dbReference>
<keyword evidence="9 13" id="KW-0863">Zinc-finger</keyword>
<feature type="region of interest" description="Disordered" evidence="14">
    <location>
        <begin position="146"/>
        <end position="275"/>
    </location>
</feature>
<proteinExistence type="inferred from homology"/>
<dbReference type="GO" id="GO:0006357">
    <property type="term" value="P:regulation of transcription by RNA polymerase II"/>
    <property type="evidence" value="ECO:0000318"/>
    <property type="project" value="GO_Central"/>
</dbReference>
<feature type="compositionally biased region" description="Acidic residues" evidence="14">
    <location>
        <begin position="243"/>
        <end position="265"/>
    </location>
</feature>
<dbReference type="FunFam" id="3.30.160.60:FF:001482">
    <property type="entry name" value="Hunchback"/>
    <property type="match status" value="1"/>
</dbReference>
<feature type="compositionally biased region" description="Polar residues" evidence="14">
    <location>
        <begin position="156"/>
        <end position="165"/>
    </location>
</feature>
<feature type="compositionally biased region" description="Low complexity" evidence="14">
    <location>
        <begin position="797"/>
        <end position="818"/>
    </location>
</feature>
<dbReference type="STRING" id="6669.E9H2D0"/>
<evidence type="ECO:0000313" key="17">
    <source>
        <dbReference type="Proteomes" id="UP000000305"/>
    </source>
</evidence>
<feature type="domain" description="C2H2-type" evidence="15">
    <location>
        <begin position="447"/>
        <end position="474"/>
    </location>
</feature>
<dbReference type="KEGG" id="dpx:DAPPUDRAFT_109235"/>
<keyword evidence="17" id="KW-1185">Reference proteome</keyword>
<keyword evidence="7" id="KW-0479">Metal-binding</keyword>
<dbReference type="GO" id="GO:0040034">
    <property type="term" value="P:regulation of development, heterochronic"/>
    <property type="evidence" value="ECO:0007669"/>
    <property type="project" value="UniProtKB-ARBA"/>
</dbReference>
<evidence type="ECO:0000313" key="16">
    <source>
        <dbReference type="EMBL" id="EFX74166.1"/>
    </source>
</evidence>
<dbReference type="GO" id="GO:0000122">
    <property type="term" value="P:negative regulation of transcription by RNA polymerase II"/>
    <property type="evidence" value="ECO:0007669"/>
    <property type="project" value="UniProtKB-ARBA"/>
</dbReference>
<feature type="region of interest" description="Disordered" evidence="14">
    <location>
        <begin position="522"/>
        <end position="550"/>
    </location>
</feature>
<evidence type="ECO:0000256" key="14">
    <source>
        <dbReference type="SAM" id="MobiDB-lite"/>
    </source>
</evidence>
<dbReference type="FunFam" id="3.30.160.60:FF:004726">
    <property type="match status" value="1"/>
</dbReference>
<organism evidence="16 17">
    <name type="scientific">Daphnia pulex</name>
    <name type="common">Water flea</name>
    <dbReference type="NCBI Taxonomy" id="6669"/>
    <lineage>
        <taxon>Eukaryota</taxon>
        <taxon>Metazoa</taxon>
        <taxon>Ecdysozoa</taxon>
        <taxon>Arthropoda</taxon>
        <taxon>Crustacea</taxon>
        <taxon>Branchiopoda</taxon>
        <taxon>Diplostraca</taxon>
        <taxon>Cladocera</taxon>
        <taxon>Anomopoda</taxon>
        <taxon>Daphniidae</taxon>
        <taxon>Daphnia</taxon>
    </lineage>
</organism>
<name>E9H2D0_DAPPU</name>
<dbReference type="PANTHER" id="PTHR24403">
    <property type="entry name" value="ZINC FINGER PROTEIN"/>
    <property type="match status" value="1"/>
</dbReference>
<sequence length="951" mass="103277">MSSACSVPASATVNRSLQTQPAGVPSSDNRSVSKSNDPQHINADPTGDGGISYEGRLSLLDPTAVHPSAMDFDQAVVLRRIKAECDMLDFQSIHHHHKDNFMGVDMSLYSAGFSPGSHPANGSAAGLFSSLGQAQQASGAIVDRSAIKTPEYPSTPVRQPQPTTASGMMMDPSGSSGRQQNDSGISPGSTGPAGSTNSSDDNKKRNGHSESCGEDPAAGSVASGSPYSDHYSGDERRMLLTPTEEDDDDMMDGADDDDDLLDEEGSSSRGAGSDVVGEALSRLERALLAQSGGMGGGGVLTEGSSMPSGALYQCNMCSYSAASRFHFQAHLNSHFDVKCTHCDFTARTEGKLRAHIRNAHSDVTGMDDGEMGNTRVPRVSTQGKLKTHKCKHPQCGFVAVTKLDFWEHTKTHIKAEKLLTCPHCPFVTEYKHHLEYHTRNHLNSKPFKCPKCSYSCVNKSMLNSHMKSHSNVYQFRCKDCAYATKYQHSLKLHLRKYNHTSTSNLSLNDSGPMDGFENEVHKVKGRRNAKKPRQSKSVQPANADAMTPTSVSSAVLQGGECGINSNPPPINAGTPPSFALQAFNFPMYPGSHPLMAQQPVGSFEPEKNKIRIPSAEELKCGLCDYATASKDQFSQHLLAHAAADQHHRELANLFGVIPADLLHSPPNPLGHHHQQSVTPLKGSSNTPQQHQMKDYFNWMMANPTLLFSTPTAPASIQQQQQQFTERKKLSEISRTPTPEAPKTAPTPPVSTGPPGKPTQTPLDLSREKDELTPASGPVGPTTNKHRRKGQAFKLERSAAPSTTTTIASPRPVATQSPSPSAPIPAHPRESVEEEIDEEVEEEEEEEAEEEKLLDEDAEMEQDGKAGSPLWRPPSNRNEIRKQRNTKCLPGGGEWGGAYQCSYCDIAFKDVVMYTMHMGYHGFQDPFTCNMCGQSTHDKLAFFLHIARSSHS</sequence>
<reference evidence="16 17" key="1">
    <citation type="journal article" date="2011" name="Science">
        <title>The ecoresponsive genome of Daphnia pulex.</title>
        <authorList>
            <person name="Colbourne J.K."/>
            <person name="Pfrender M.E."/>
            <person name="Gilbert D."/>
            <person name="Thomas W.K."/>
            <person name="Tucker A."/>
            <person name="Oakley T.H."/>
            <person name="Tokishita S."/>
            <person name="Aerts A."/>
            <person name="Arnold G.J."/>
            <person name="Basu M.K."/>
            <person name="Bauer D.J."/>
            <person name="Caceres C.E."/>
            <person name="Carmel L."/>
            <person name="Casola C."/>
            <person name="Choi J.H."/>
            <person name="Detter J.C."/>
            <person name="Dong Q."/>
            <person name="Dusheyko S."/>
            <person name="Eads B.D."/>
            <person name="Frohlich T."/>
            <person name="Geiler-Samerotte K.A."/>
            <person name="Gerlach D."/>
            <person name="Hatcher P."/>
            <person name="Jogdeo S."/>
            <person name="Krijgsveld J."/>
            <person name="Kriventseva E.V."/>
            <person name="Kultz D."/>
            <person name="Laforsch C."/>
            <person name="Lindquist E."/>
            <person name="Lopez J."/>
            <person name="Manak J.R."/>
            <person name="Muller J."/>
            <person name="Pangilinan J."/>
            <person name="Patwardhan R.P."/>
            <person name="Pitluck S."/>
            <person name="Pritham E.J."/>
            <person name="Rechtsteiner A."/>
            <person name="Rho M."/>
            <person name="Rogozin I.B."/>
            <person name="Sakarya O."/>
            <person name="Salamov A."/>
            <person name="Schaack S."/>
            <person name="Shapiro H."/>
            <person name="Shiga Y."/>
            <person name="Skalitzky C."/>
            <person name="Smith Z."/>
            <person name="Souvorov A."/>
            <person name="Sung W."/>
            <person name="Tang Z."/>
            <person name="Tsuchiya D."/>
            <person name="Tu H."/>
            <person name="Vos H."/>
            <person name="Wang M."/>
            <person name="Wolf Y.I."/>
            <person name="Yamagata H."/>
            <person name="Yamada T."/>
            <person name="Ye Y."/>
            <person name="Shaw J.R."/>
            <person name="Andrews J."/>
            <person name="Crease T.J."/>
            <person name="Tang H."/>
            <person name="Lucas S.M."/>
            <person name="Robertson H.M."/>
            <person name="Bork P."/>
            <person name="Koonin E.V."/>
            <person name="Zdobnov E.M."/>
            <person name="Grigoriev I.V."/>
            <person name="Lynch M."/>
            <person name="Boore J.L."/>
        </authorList>
    </citation>
    <scope>NUCLEOTIDE SEQUENCE [LARGE SCALE GENOMIC DNA]</scope>
</reference>
<comment type="function">
    <text evidence="1">Gap class segmentation protein that controls development of head structures.</text>
</comment>
<evidence type="ECO:0000259" key="15">
    <source>
        <dbReference type="PROSITE" id="PS50157"/>
    </source>
</evidence>
<evidence type="ECO:0000256" key="1">
    <source>
        <dbReference type="ARBA" id="ARBA00003983"/>
    </source>
</evidence>
<dbReference type="HOGENOM" id="CLU_309791_0_0_1"/>
<feature type="region of interest" description="Disordered" evidence="14">
    <location>
        <begin position="712"/>
        <end position="884"/>
    </location>
</feature>
<dbReference type="Gene3D" id="3.30.160.60">
    <property type="entry name" value="Classic Zinc Finger"/>
    <property type="match status" value="3"/>
</dbReference>
<dbReference type="PROSITE" id="PS50157">
    <property type="entry name" value="ZINC_FINGER_C2H2_2"/>
    <property type="match status" value="4"/>
</dbReference>
<dbReference type="PROSITE" id="PS00028">
    <property type="entry name" value="ZINC_FINGER_C2H2_1"/>
    <property type="match status" value="2"/>
</dbReference>
<dbReference type="AlphaFoldDB" id="E9H2D0"/>
<evidence type="ECO:0000256" key="8">
    <source>
        <dbReference type="ARBA" id="ARBA00022737"/>
    </source>
</evidence>
<dbReference type="InParanoid" id="E9H2D0"/>
<dbReference type="EMBL" id="GL732585">
    <property type="protein sequence ID" value="EFX74166.1"/>
    <property type="molecule type" value="Genomic_DNA"/>
</dbReference>
<evidence type="ECO:0000256" key="9">
    <source>
        <dbReference type="ARBA" id="ARBA00022771"/>
    </source>
</evidence>
<feature type="domain" description="C2H2-type" evidence="15">
    <location>
        <begin position="419"/>
        <end position="446"/>
    </location>
</feature>
<keyword evidence="12" id="KW-0539">Nucleus</keyword>
<dbReference type="Pfam" id="PF00096">
    <property type="entry name" value="zf-C2H2"/>
    <property type="match status" value="1"/>
</dbReference>
<feature type="compositionally biased region" description="Pro residues" evidence="14">
    <location>
        <begin position="744"/>
        <end position="756"/>
    </location>
</feature>